<keyword evidence="2" id="KW-1185">Reference proteome</keyword>
<accession>A0ACB0IZ14</accession>
<evidence type="ECO:0000313" key="2">
    <source>
        <dbReference type="Proteomes" id="UP001177021"/>
    </source>
</evidence>
<comment type="caution">
    <text evidence="1">The sequence shown here is derived from an EMBL/GenBank/DDBJ whole genome shotgun (WGS) entry which is preliminary data.</text>
</comment>
<proteinExistence type="predicted"/>
<dbReference type="Proteomes" id="UP001177021">
    <property type="component" value="Unassembled WGS sequence"/>
</dbReference>
<protein>
    <submittedName>
        <fullName evidence="1">Uncharacterized protein</fullName>
    </submittedName>
</protein>
<dbReference type="EMBL" id="CASHSV030000013">
    <property type="protein sequence ID" value="CAJ2637130.1"/>
    <property type="molecule type" value="Genomic_DNA"/>
</dbReference>
<gene>
    <name evidence="1" type="ORF">MILVUS5_LOCUS7520</name>
</gene>
<reference evidence="1" key="1">
    <citation type="submission" date="2023-10" db="EMBL/GenBank/DDBJ databases">
        <authorList>
            <person name="Rodriguez Cubillos JULIANA M."/>
            <person name="De Vega J."/>
        </authorList>
    </citation>
    <scope>NUCLEOTIDE SEQUENCE</scope>
</reference>
<evidence type="ECO:0000313" key="1">
    <source>
        <dbReference type="EMBL" id="CAJ2637130.1"/>
    </source>
</evidence>
<name>A0ACB0IZ14_TRIPR</name>
<sequence length="525" mass="59439">MAPKHDSISEITPAKENWNIIVRVVRLWYVKDMAKDKLPFSMEMVLMDAKGDRIHATVRRTLIYKFEKDLKEDNVFTISNFGVAANIGSYRTTRHMYKLNFQFATRLKLSENRFVPPNLYLISNPSEIFSGHYDTDYLVDLMGMLTGVGMEKTYDRNGTQSKMVVVELDHDGYKFKCTLFGSYVDVLNSYIASGETENVVMVILLAKVKIFQGRATVQNTIYSTKILFNPVFSAAIDLKKRMIDNKDTPSPGISRLQDNSKISLMEDFILLNSCSTIEGLKESRVEGVFVVCATIKVIVDDNDWWYTACICNKKVYPDERMYFCEKCNKHVLNVTPRYRIKVRVIDSTDSATFVIFDRDGVDLLNMTCADMIESVGLDANDTGIPKLILDLVDKTYLFKVETNISEETRYEKSYRVKKMTADPELVSAFNAKNAIPKVNSVSEEVSIGKAVEVDVEGDESNVESVAQDLMAKFTDQGVDTGTDTIDLTTDIHDVETTKRDFSFVASTSDGPNMEPVIKQVKIEKD</sequence>
<organism evidence="1 2">
    <name type="scientific">Trifolium pratense</name>
    <name type="common">Red clover</name>
    <dbReference type="NCBI Taxonomy" id="57577"/>
    <lineage>
        <taxon>Eukaryota</taxon>
        <taxon>Viridiplantae</taxon>
        <taxon>Streptophyta</taxon>
        <taxon>Embryophyta</taxon>
        <taxon>Tracheophyta</taxon>
        <taxon>Spermatophyta</taxon>
        <taxon>Magnoliopsida</taxon>
        <taxon>eudicotyledons</taxon>
        <taxon>Gunneridae</taxon>
        <taxon>Pentapetalae</taxon>
        <taxon>rosids</taxon>
        <taxon>fabids</taxon>
        <taxon>Fabales</taxon>
        <taxon>Fabaceae</taxon>
        <taxon>Papilionoideae</taxon>
        <taxon>50 kb inversion clade</taxon>
        <taxon>NPAAA clade</taxon>
        <taxon>Hologalegina</taxon>
        <taxon>IRL clade</taxon>
        <taxon>Trifolieae</taxon>
        <taxon>Trifolium</taxon>
    </lineage>
</organism>